<dbReference type="InParanoid" id="A0A3N4KAJ4"/>
<keyword evidence="3" id="KW-1185">Reference proteome</keyword>
<proteinExistence type="predicted"/>
<evidence type="ECO:0000313" key="2">
    <source>
        <dbReference type="EMBL" id="RPB07527.1"/>
    </source>
</evidence>
<organism evidence="2 3">
    <name type="scientific">Morchella conica CCBAS932</name>
    <dbReference type="NCBI Taxonomy" id="1392247"/>
    <lineage>
        <taxon>Eukaryota</taxon>
        <taxon>Fungi</taxon>
        <taxon>Dikarya</taxon>
        <taxon>Ascomycota</taxon>
        <taxon>Pezizomycotina</taxon>
        <taxon>Pezizomycetes</taxon>
        <taxon>Pezizales</taxon>
        <taxon>Morchellaceae</taxon>
        <taxon>Morchella</taxon>
    </lineage>
</organism>
<protein>
    <submittedName>
        <fullName evidence="2">Uncharacterized protein</fullName>
    </submittedName>
</protein>
<dbReference type="AlphaFoldDB" id="A0A3N4KAJ4"/>
<name>A0A3N4KAJ4_9PEZI</name>
<accession>A0A3N4KAJ4</accession>
<gene>
    <name evidence="2" type="ORF">P167DRAFT_399636</name>
</gene>
<evidence type="ECO:0000313" key="3">
    <source>
        <dbReference type="Proteomes" id="UP000277580"/>
    </source>
</evidence>
<sequence>MSSQSQSRRARIHRYFLSTPPSEWNITDFLNQQSQRRDKPYDHNKAVGSWATSLTHLSKDEDPERASCAKQKSERFYLNNCRGQLSDRMIAQNWHDRMSKNKRKRESQQPPGVPAPMRQKIQNTFNMNGATNNVLGAVTAGVVNNGSGGAIPDTTRNRESLHLGPTR</sequence>
<dbReference type="EMBL" id="ML119180">
    <property type="protein sequence ID" value="RPB07527.1"/>
    <property type="molecule type" value="Genomic_DNA"/>
</dbReference>
<reference evidence="2 3" key="1">
    <citation type="journal article" date="2018" name="Nat. Ecol. Evol.">
        <title>Pezizomycetes genomes reveal the molecular basis of ectomycorrhizal truffle lifestyle.</title>
        <authorList>
            <person name="Murat C."/>
            <person name="Payen T."/>
            <person name="Noel B."/>
            <person name="Kuo A."/>
            <person name="Morin E."/>
            <person name="Chen J."/>
            <person name="Kohler A."/>
            <person name="Krizsan K."/>
            <person name="Balestrini R."/>
            <person name="Da Silva C."/>
            <person name="Montanini B."/>
            <person name="Hainaut M."/>
            <person name="Levati E."/>
            <person name="Barry K.W."/>
            <person name="Belfiori B."/>
            <person name="Cichocki N."/>
            <person name="Clum A."/>
            <person name="Dockter R.B."/>
            <person name="Fauchery L."/>
            <person name="Guy J."/>
            <person name="Iotti M."/>
            <person name="Le Tacon F."/>
            <person name="Lindquist E.A."/>
            <person name="Lipzen A."/>
            <person name="Malagnac F."/>
            <person name="Mello A."/>
            <person name="Molinier V."/>
            <person name="Miyauchi S."/>
            <person name="Poulain J."/>
            <person name="Riccioni C."/>
            <person name="Rubini A."/>
            <person name="Sitrit Y."/>
            <person name="Splivallo R."/>
            <person name="Traeger S."/>
            <person name="Wang M."/>
            <person name="Zifcakova L."/>
            <person name="Wipf D."/>
            <person name="Zambonelli A."/>
            <person name="Paolocci F."/>
            <person name="Nowrousian M."/>
            <person name="Ottonello S."/>
            <person name="Baldrian P."/>
            <person name="Spatafora J.W."/>
            <person name="Henrissat B."/>
            <person name="Nagy L.G."/>
            <person name="Aury J.M."/>
            <person name="Wincker P."/>
            <person name="Grigoriev I.V."/>
            <person name="Bonfante P."/>
            <person name="Martin F.M."/>
        </authorList>
    </citation>
    <scope>NUCLEOTIDE SEQUENCE [LARGE SCALE GENOMIC DNA]</scope>
    <source>
        <strain evidence="2 3">CCBAS932</strain>
    </source>
</reference>
<evidence type="ECO:0000256" key="1">
    <source>
        <dbReference type="SAM" id="MobiDB-lite"/>
    </source>
</evidence>
<feature type="region of interest" description="Disordered" evidence="1">
    <location>
        <begin position="146"/>
        <end position="167"/>
    </location>
</feature>
<dbReference type="Proteomes" id="UP000277580">
    <property type="component" value="Unassembled WGS sequence"/>
</dbReference>
<feature type="region of interest" description="Disordered" evidence="1">
    <location>
        <begin position="97"/>
        <end position="117"/>
    </location>
</feature>